<keyword evidence="1" id="KW-0472">Membrane</keyword>
<reference evidence="2 3" key="1">
    <citation type="submission" date="2020-08" db="EMBL/GenBank/DDBJ databases">
        <authorList>
            <person name="Newling K."/>
            <person name="Davey J."/>
            <person name="Forrester S."/>
        </authorList>
    </citation>
    <scope>NUCLEOTIDE SEQUENCE [LARGE SCALE GENOMIC DNA]</scope>
    <source>
        <strain evidence="3">Crithidia deanei Carvalho (ATCC PRA-265)</strain>
    </source>
</reference>
<gene>
    <name evidence="2" type="ORF">ADEAN_000420400</name>
</gene>
<proteinExistence type="predicted"/>
<keyword evidence="1" id="KW-1133">Transmembrane helix</keyword>
<dbReference type="Proteomes" id="UP000515908">
    <property type="component" value="Chromosome 07"/>
</dbReference>
<dbReference type="OrthoDB" id="412814at2759"/>
<feature type="transmembrane region" description="Helical" evidence="1">
    <location>
        <begin position="6"/>
        <end position="23"/>
    </location>
</feature>
<evidence type="ECO:0000313" key="3">
    <source>
        <dbReference type="Proteomes" id="UP000515908"/>
    </source>
</evidence>
<dbReference type="EMBL" id="LR877151">
    <property type="protein sequence ID" value="CAD2216731.1"/>
    <property type="molecule type" value="Genomic_DNA"/>
</dbReference>
<accession>S9WCA2</accession>
<evidence type="ECO:0000313" key="2">
    <source>
        <dbReference type="EMBL" id="CAD2216731.1"/>
    </source>
</evidence>
<dbReference type="VEuPathDB" id="TriTrypDB:ADEAN_000420400"/>
<name>S9WCA2_9TRYP</name>
<organism evidence="2 3">
    <name type="scientific">Angomonas deanei</name>
    <dbReference type="NCBI Taxonomy" id="59799"/>
    <lineage>
        <taxon>Eukaryota</taxon>
        <taxon>Discoba</taxon>
        <taxon>Euglenozoa</taxon>
        <taxon>Kinetoplastea</taxon>
        <taxon>Metakinetoplastina</taxon>
        <taxon>Trypanosomatida</taxon>
        <taxon>Trypanosomatidae</taxon>
        <taxon>Strigomonadinae</taxon>
        <taxon>Angomonas</taxon>
    </lineage>
</organism>
<keyword evidence="1" id="KW-0812">Transmembrane</keyword>
<keyword evidence="3" id="KW-1185">Reference proteome</keyword>
<evidence type="ECO:0000256" key="1">
    <source>
        <dbReference type="SAM" id="Phobius"/>
    </source>
</evidence>
<protein>
    <submittedName>
        <fullName evidence="2">Uncharacterized protein</fullName>
    </submittedName>
</protein>
<dbReference type="AlphaFoldDB" id="S9WCA2"/>
<sequence length="411" mass="47498">MLGAQSWFVSLAVPTFIVAGYVASRKRLAYQWIEELLDPEGNHYPTLTDGDMVYVRRVAPAEPTNEDYLGTQLPLKENFGLHVRTEALRPEVCNVLLNEVRDWAESLGNNLDERKAFVFTNLLERLNEMLHNDPELGIYQKVLSKDELDPSFYGRQKIISDHAEDIQMMRAPWGCGDAIDFSKMPSSLRYLVDLTQGSLESLGRLRHVCIEYSPTGKFYRDPKSPKHYDGHDCVIIPLRRDEKHTVITFSPVFRSKQSFLPEVMRYSWTSKDVDCLVPQGAMLRFYGSARYDWGWGVRPGRVWFGGRPNMVQMDHFSLSERLLKYLRTKGERAQPRPSDAALVTLHFEGPSRSKKRQRSRLIEPEMLVFGRKPTPELFEQWGDDRPTAEAVKEEGLFRFLVRNYKNMLLAS</sequence>